<name>A0A5C3LF96_9AGAR</name>
<feature type="compositionally biased region" description="Polar residues" evidence="1">
    <location>
        <begin position="21"/>
        <end position="30"/>
    </location>
</feature>
<feature type="compositionally biased region" description="Basic and acidic residues" evidence="1">
    <location>
        <begin position="407"/>
        <end position="420"/>
    </location>
</feature>
<dbReference type="OrthoDB" id="3133596at2759"/>
<evidence type="ECO:0000313" key="4">
    <source>
        <dbReference type="Proteomes" id="UP000308652"/>
    </source>
</evidence>
<feature type="compositionally biased region" description="Polar residues" evidence="1">
    <location>
        <begin position="350"/>
        <end position="386"/>
    </location>
</feature>
<evidence type="ECO:0000313" key="3">
    <source>
        <dbReference type="EMBL" id="TFK31547.1"/>
    </source>
</evidence>
<dbReference type="Proteomes" id="UP000308652">
    <property type="component" value="Unassembled WGS sequence"/>
</dbReference>
<sequence length="514" mass="57895">MLQKPYWNAIAKILSLSMPMSTSNASASQISDNSDRDDLEEDSDSGRFSQSSGTSLRCQMEDFDFSYMYEPGSSSPAEGNTQKVPPADDTPEQRAKEGSNVPKAARGRLREKAGSFDCLITGESYPCIQVAHIIPRTVKDYRLLQIEYVRGERYKGFHIHSSNNLVCLRSDIHGEFDGAGWCLIPEKTVLDELLEFCQHQEKCTKDHLQRQKYRGLSFMKIPVPRVFRYRFHPLESRLIFRTSIFRRTPLDSQLPLLEESEEPYPLKYIAIQYPYKDFFVQSHIDPLLAVINAGEKLQAQIEMLNDDDDDDVKVVRQIFDIVRKVKGTEEWRKEGLDYTYRKRRAAKPASQPSPLKTRSQPSTSSHSRTNLTLPSGDNSSGRSFGTGSQGPGGAPSATGTHRSKRKRVDENREVEEHDASEGGVPELIADSSAHSPASMSKISKDFQEGIKGERLSYQGDYNFVSEWLAKQTGGFGIIQEVDGNMDDEELIAYAKEPSVSWQARSTSLGRLHLS</sequence>
<dbReference type="InterPro" id="IPR003615">
    <property type="entry name" value="HNH_nuc"/>
</dbReference>
<feature type="domain" description="HNH nuclease" evidence="2">
    <location>
        <begin position="118"/>
        <end position="177"/>
    </location>
</feature>
<keyword evidence="4" id="KW-1185">Reference proteome</keyword>
<reference evidence="3 4" key="1">
    <citation type="journal article" date="2019" name="Nat. Ecol. Evol.">
        <title>Megaphylogeny resolves global patterns of mushroom evolution.</title>
        <authorList>
            <person name="Varga T."/>
            <person name="Krizsan K."/>
            <person name="Foldi C."/>
            <person name="Dima B."/>
            <person name="Sanchez-Garcia M."/>
            <person name="Sanchez-Ramirez S."/>
            <person name="Szollosi G.J."/>
            <person name="Szarkandi J.G."/>
            <person name="Papp V."/>
            <person name="Albert L."/>
            <person name="Andreopoulos W."/>
            <person name="Angelini C."/>
            <person name="Antonin V."/>
            <person name="Barry K.W."/>
            <person name="Bougher N.L."/>
            <person name="Buchanan P."/>
            <person name="Buyck B."/>
            <person name="Bense V."/>
            <person name="Catcheside P."/>
            <person name="Chovatia M."/>
            <person name="Cooper J."/>
            <person name="Damon W."/>
            <person name="Desjardin D."/>
            <person name="Finy P."/>
            <person name="Geml J."/>
            <person name="Haridas S."/>
            <person name="Hughes K."/>
            <person name="Justo A."/>
            <person name="Karasinski D."/>
            <person name="Kautmanova I."/>
            <person name="Kiss B."/>
            <person name="Kocsube S."/>
            <person name="Kotiranta H."/>
            <person name="LaButti K.M."/>
            <person name="Lechner B.E."/>
            <person name="Liimatainen K."/>
            <person name="Lipzen A."/>
            <person name="Lukacs Z."/>
            <person name="Mihaltcheva S."/>
            <person name="Morgado L.N."/>
            <person name="Niskanen T."/>
            <person name="Noordeloos M.E."/>
            <person name="Ohm R.A."/>
            <person name="Ortiz-Santana B."/>
            <person name="Ovrebo C."/>
            <person name="Racz N."/>
            <person name="Riley R."/>
            <person name="Savchenko A."/>
            <person name="Shiryaev A."/>
            <person name="Soop K."/>
            <person name="Spirin V."/>
            <person name="Szebenyi C."/>
            <person name="Tomsovsky M."/>
            <person name="Tulloss R.E."/>
            <person name="Uehling J."/>
            <person name="Grigoriev I.V."/>
            <person name="Vagvolgyi C."/>
            <person name="Papp T."/>
            <person name="Martin F.M."/>
            <person name="Miettinen O."/>
            <person name="Hibbett D.S."/>
            <person name="Nagy L.G."/>
        </authorList>
    </citation>
    <scope>NUCLEOTIDE SEQUENCE [LARGE SCALE GENOMIC DNA]</scope>
    <source>
        <strain evidence="3 4">CBS 166.37</strain>
    </source>
</reference>
<feature type="region of interest" description="Disordered" evidence="1">
    <location>
        <begin position="69"/>
        <end position="106"/>
    </location>
</feature>
<feature type="region of interest" description="Disordered" evidence="1">
    <location>
        <begin position="21"/>
        <end position="57"/>
    </location>
</feature>
<organism evidence="3 4">
    <name type="scientific">Crucibulum laeve</name>
    <dbReference type="NCBI Taxonomy" id="68775"/>
    <lineage>
        <taxon>Eukaryota</taxon>
        <taxon>Fungi</taxon>
        <taxon>Dikarya</taxon>
        <taxon>Basidiomycota</taxon>
        <taxon>Agaricomycotina</taxon>
        <taxon>Agaricomycetes</taxon>
        <taxon>Agaricomycetidae</taxon>
        <taxon>Agaricales</taxon>
        <taxon>Agaricineae</taxon>
        <taxon>Nidulariaceae</taxon>
        <taxon>Crucibulum</taxon>
    </lineage>
</organism>
<accession>A0A5C3LF96</accession>
<feature type="compositionally biased region" description="Polar residues" evidence="1">
    <location>
        <begin position="432"/>
        <end position="441"/>
    </location>
</feature>
<feature type="compositionally biased region" description="Polar residues" evidence="1">
    <location>
        <begin position="46"/>
        <end position="57"/>
    </location>
</feature>
<dbReference type="EMBL" id="ML213735">
    <property type="protein sequence ID" value="TFK31547.1"/>
    <property type="molecule type" value="Genomic_DNA"/>
</dbReference>
<evidence type="ECO:0000259" key="2">
    <source>
        <dbReference type="Pfam" id="PF13391"/>
    </source>
</evidence>
<dbReference type="AlphaFoldDB" id="A0A5C3LF96"/>
<protein>
    <recommendedName>
        <fullName evidence="2">HNH nuclease domain-containing protein</fullName>
    </recommendedName>
</protein>
<dbReference type="STRING" id="68775.A0A5C3LF96"/>
<gene>
    <name evidence="3" type="ORF">BDQ12DRAFT_693958</name>
</gene>
<feature type="compositionally biased region" description="Polar residues" evidence="1">
    <location>
        <begin position="72"/>
        <end position="83"/>
    </location>
</feature>
<dbReference type="Pfam" id="PF13391">
    <property type="entry name" value="HNH_2"/>
    <property type="match status" value="1"/>
</dbReference>
<proteinExistence type="predicted"/>
<evidence type="ECO:0000256" key="1">
    <source>
        <dbReference type="SAM" id="MobiDB-lite"/>
    </source>
</evidence>
<feature type="region of interest" description="Disordered" evidence="1">
    <location>
        <begin position="342"/>
        <end position="441"/>
    </location>
</feature>